<feature type="domain" description="Exportin-1/Importin-beta-like" evidence="5">
    <location>
        <begin position="106"/>
        <end position="252"/>
    </location>
</feature>
<keyword evidence="4" id="KW-0539">Nucleus</keyword>
<dbReference type="Pfam" id="PF08389">
    <property type="entry name" value="Xpo1"/>
    <property type="match status" value="1"/>
</dbReference>
<dbReference type="GO" id="GO:0006606">
    <property type="term" value="P:protein import into nucleus"/>
    <property type="evidence" value="ECO:0007669"/>
    <property type="project" value="TreeGrafter"/>
</dbReference>
<evidence type="ECO:0000256" key="1">
    <source>
        <dbReference type="ARBA" id="ARBA00004123"/>
    </source>
</evidence>
<reference evidence="7" key="2">
    <citation type="submission" date="2009-11" db="EMBL/GenBank/DDBJ databases">
        <title>The Genome Sequence of Allomyces macrogynus strain ATCC 38327.</title>
        <authorList>
            <consortium name="The Broad Institute Genome Sequencing Platform"/>
            <person name="Russ C."/>
            <person name="Cuomo C."/>
            <person name="Shea T."/>
            <person name="Young S.K."/>
            <person name="Zeng Q."/>
            <person name="Koehrsen M."/>
            <person name="Haas B."/>
            <person name="Borodovsky M."/>
            <person name="Guigo R."/>
            <person name="Alvarado L."/>
            <person name="Berlin A."/>
            <person name="Borenstein D."/>
            <person name="Chen Z."/>
            <person name="Engels R."/>
            <person name="Freedman E."/>
            <person name="Gellesch M."/>
            <person name="Goldberg J."/>
            <person name="Griggs A."/>
            <person name="Gujja S."/>
            <person name="Heiman D."/>
            <person name="Hepburn T."/>
            <person name="Howarth C."/>
            <person name="Jen D."/>
            <person name="Larson L."/>
            <person name="Lewis B."/>
            <person name="Mehta T."/>
            <person name="Park D."/>
            <person name="Pearson M."/>
            <person name="Roberts A."/>
            <person name="Saif S."/>
            <person name="Shenoy N."/>
            <person name="Sisk P."/>
            <person name="Stolte C."/>
            <person name="Sykes S."/>
            <person name="Walk T."/>
            <person name="White J."/>
            <person name="Yandava C."/>
            <person name="Burger G."/>
            <person name="Gray M.W."/>
            <person name="Holland P.W.H."/>
            <person name="King N."/>
            <person name="Lang F.B.F."/>
            <person name="Roger A.J."/>
            <person name="Ruiz-Trillo I."/>
            <person name="Lander E."/>
            <person name="Nusbaum C."/>
        </authorList>
    </citation>
    <scope>NUCLEOTIDE SEQUENCE [LARGE SCALE GENOMIC DNA]</scope>
    <source>
        <strain evidence="7">ATCC 38327</strain>
    </source>
</reference>
<evidence type="ECO:0000313" key="7">
    <source>
        <dbReference type="Proteomes" id="UP000054350"/>
    </source>
</evidence>
<dbReference type="PANTHER" id="PTHR12363">
    <property type="entry name" value="TRANSPORTIN 3 AND IMPORTIN 13"/>
    <property type="match status" value="1"/>
</dbReference>
<comment type="subcellular location">
    <subcellularLocation>
        <location evidence="1">Nucleus</location>
    </subcellularLocation>
</comment>
<evidence type="ECO:0000256" key="2">
    <source>
        <dbReference type="ARBA" id="ARBA00007991"/>
    </source>
</evidence>
<dbReference type="InterPro" id="IPR051345">
    <property type="entry name" value="Importin_beta-like_NTR"/>
</dbReference>
<dbReference type="OrthoDB" id="2016913at2759"/>
<organism evidence="6 7">
    <name type="scientific">Allomyces macrogynus (strain ATCC 38327)</name>
    <name type="common">Allomyces javanicus var. macrogynus</name>
    <dbReference type="NCBI Taxonomy" id="578462"/>
    <lineage>
        <taxon>Eukaryota</taxon>
        <taxon>Fungi</taxon>
        <taxon>Fungi incertae sedis</taxon>
        <taxon>Blastocladiomycota</taxon>
        <taxon>Blastocladiomycetes</taxon>
        <taxon>Blastocladiales</taxon>
        <taxon>Blastocladiaceae</taxon>
        <taxon>Allomyces</taxon>
    </lineage>
</organism>
<keyword evidence="7" id="KW-1185">Reference proteome</keyword>
<accession>A0A0L0TA09</accession>
<dbReference type="eggNOG" id="KOG2022">
    <property type="taxonomic scope" value="Eukaryota"/>
</dbReference>
<proteinExistence type="inferred from homology"/>
<dbReference type="EMBL" id="GG745372">
    <property type="protein sequence ID" value="KNE71535.1"/>
    <property type="molecule type" value="Genomic_DNA"/>
</dbReference>
<dbReference type="GO" id="GO:0005737">
    <property type="term" value="C:cytoplasm"/>
    <property type="evidence" value="ECO:0007669"/>
    <property type="project" value="TreeGrafter"/>
</dbReference>
<dbReference type="Proteomes" id="UP000054350">
    <property type="component" value="Unassembled WGS sequence"/>
</dbReference>
<evidence type="ECO:0000313" key="6">
    <source>
        <dbReference type="EMBL" id="KNE71535.1"/>
    </source>
</evidence>
<reference evidence="6 7" key="1">
    <citation type="submission" date="2009-11" db="EMBL/GenBank/DDBJ databases">
        <title>Annotation of Allomyces macrogynus ATCC 38327.</title>
        <authorList>
            <consortium name="The Broad Institute Genome Sequencing Platform"/>
            <person name="Russ C."/>
            <person name="Cuomo C."/>
            <person name="Burger G."/>
            <person name="Gray M.W."/>
            <person name="Holland P.W.H."/>
            <person name="King N."/>
            <person name="Lang F.B.F."/>
            <person name="Roger A.J."/>
            <person name="Ruiz-Trillo I."/>
            <person name="Young S.K."/>
            <person name="Zeng Q."/>
            <person name="Gargeya S."/>
            <person name="Fitzgerald M."/>
            <person name="Haas B."/>
            <person name="Abouelleil A."/>
            <person name="Alvarado L."/>
            <person name="Arachchi H.M."/>
            <person name="Berlin A."/>
            <person name="Chapman S.B."/>
            <person name="Gearin G."/>
            <person name="Goldberg J."/>
            <person name="Griggs A."/>
            <person name="Gujja S."/>
            <person name="Hansen M."/>
            <person name="Heiman D."/>
            <person name="Howarth C."/>
            <person name="Larimer J."/>
            <person name="Lui A."/>
            <person name="MacDonald P.J.P."/>
            <person name="McCowen C."/>
            <person name="Montmayeur A."/>
            <person name="Murphy C."/>
            <person name="Neiman D."/>
            <person name="Pearson M."/>
            <person name="Priest M."/>
            <person name="Roberts A."/>
            <person name="Saif S."/>
            <person name="Shea T."/>
            <person name="Sisk P."/>
            <person name="Stolte C."/>
            <person name="Sykes S."/>
            <person name="Wortman J."/>
            <person name="Nusbaum C."/>
            <person name="Birren B."/>
        </authorList>
    </citation>
    <scope>NUCLEOTIDE SEQUENCE [LARGE SCALE GENOMIC DNA]</scope>
    <source>
        <strain evidence="6 7">ATCC 38327</strain>
    </source>
</reference>
<comment type="similarity">
    <text evidence="2">Belongs to the importin beta family.</text>
</comment>
<dbReference type="InterPro" id="IPR011989">
    <property type="entry name" value="ARM-like"/>
</dbReference>
<evidence type="ECO:0000256" key="3">
    <source>
        <dbReference type="ARBA" id="ARBA00022448"/>
    </source>
</evidence>
<keyword evidence="3" id="KW-0813">Transport</keyword>
<evidence type="ECO:0000259" key="5">
    <source>
        <dbReference type="Pfam" id="PF08389"/>
    </source>
</evidence>
<sequence length="504" mass="56132">MDLQQTIAPVMEALRVVYDQATSPEARQSAQSYLLQVQCSDLAWDLGWMCLKQSDQVPIQYFGAQSIQIKVSRDFAKIPVDQYDAIRAALLDGVLWTCQAHAARSVMKKLCFAVVIFALHTAPTHWPRMVPSLLELFQQRYAQSSIDVQLALLHALLELLRSLPEEFGRASSLSASQRTQLQQELVDAIPAVLAFLCDLLDHAAAEIQIAALQTLASWIQFGIPITNLVPILNKAIILARNDATFEAALAVLGDVVSHSSNARFEDTLCNGLVPFMVELAPVVAEAIAEEDEDKVDTLARFVTSLTEAFPTWIVKHLDQLQVARVLLPMLLEIIAFPGFPGAEQDVSEIPFHTFFMIQETLSDPGQIIADLGVTGNGGAVRPAMSTNSSTDSLVMLDQDDDEDDLPPLVQLPPAIEAAAHALFTELVARIVRKVEWADDADWTTWSKDRRERWAQFRRAAADTFLVAYYVLRHRMLEWVLQELSATPPANWKRVEALLFCIRVH</sequence>
<dbReference type="VEuPathDB" id="FungiDB:AMAG_15749"/>
<dbReference type="STRING" id="578462.A0A0L0TA09"/>
<dbReference type="SUPFAM" id="SSF48371">
    <property type="entry name" value="ARM repeat"/>
    <property type="match status" value="1"/>
</dbReference>
<evidence type="ECO:0000256" key="4">
    <source>
        <dbReference type="ARBA" id="ARBA00023242"/>
    </source>
</evidence>
<dbReference type="PANTHER" id="PTHR12363:SF33">
    <property type="entry name" value="IMPORTIN-13"/>
    <property type="match status" value="1"/>
</dbReference>
<dbReference type="InterPro" id="IPR013598">
    <property type="entry name" value="Exportin-1/Importin-b-like"/>
</dbReference>
<dbReference type="GO" id="GO:0005634">
    <property type="term" value="C:nucleus"/>
    <property type="evidence" value="ECO:0007669"/>
    <property type="project" value="UniProtKB-SubCell"/>
</dbReference>
<dbReference type="InterPro" id="IPR016024">
    <property type="entry name" value="ARM-type_fold"/>
</dbReference>
<name>A0A0L0TA09_ALLM3</name>
<gene>
    <name evidence="6" type="ORF">AMAG_15749</name>
</gene>
<dbReference type="AlphaFoldDB" id="A0A0L0TA09"/>
<protein>
    <recommendedName>
        <fullName evidence="5">Exportin-1/Importin-beta-like domain-containing protein</fullName>
    </recommendedName>
</protein>
<dbReference type="Gene3D" id="1.25.10.10">
    <property type="entry name" value="Leucine-rich Repeat Variant"/>
    <property type="match status" value="1"/>
</dbReference>